<proteinExistence type="inferred from homology"/>
<keyword evidence="5" id="KW-0687">Ribonucleoprotein</keyword>
<keyword evidence="10" id="KW-1185">Reference proteome</keyword>
<dbReference type="GO" id="GO:0003735">
    <property type="term" value="F:structural constituent of ribosome"/>
    <property type="evidence" value="ECO:0007669"/>
    <property type="project" value="InterPro"/>
</dbReference>
<evidence type="ECO:0000256" key="6">
    <source>
        <dbReference type="ARBA" id="ARBA00035137"/>
    </source>
</evidence>
<dbReference type="EMBL" id="HE797145">
    <property type="protein sequence ID" value="CCM04204.1"/>
    <property type="molecule type" value="Genomic_DNA"/>
</dbReference>
<dbReference type="InParanoid" id="J4H415"/>
<dbReference type="PANTHER" id="PTHR37799">
    <property type="entry name" value="37S RIBOSOMAL PROTEIN S25, MITOCHONDRIAL"/>
    <property type="match status" value="1"/>
</dbReference>
<dbReference type="FunCoup" id="J4H415">
    <property type="interactions" value="198"/>
</dbReference>
<dbReference type="PANTHER" id="PTHR37799:SF1">
    <property type="entry name" value="SMALL RIBOSOMAL SUBUNIT PROTEIN MS23"/>
    <property type="match status" value="1"/>
</dbReference>
<dbReference type="OrthoDB" id="5542239at2759"/>
<dbReference type="AlphaFoldDB" id="J4H415"/>
<keyword evidence="3" id="KW-0689">Ribosomal protein</keyword>
<gene>
    <name evidence="9" type="ORF">FIBRA_06370</name>
</gene>
<dbReference type="HOGENOM" id="CLU_068101_0_0_1"/>
<feature type="region of interest" description="Disordered" evidence="8">
    <location>
        <begin position="43"/>
        <end position="77"/>
    </location>
</feature>
<reference evidence="9 10" key="1">
    <citation type="journal article" date="2012" name="Appl. Environ. Microbiol.">
        <title>Short-read sequencing for genomic analysis of the brown rot fungus Fibroporia radiculosa.</title>
        <authorList>
            <person name="Tang J.D."/>
            <person name="Perkins A.D."/>
            <person name="Sonstegard T.S."/>
            <person name="Schroeder S.G."/>
            <person name="Burgess S.C."/>
            <person name="Diehl S.V."/>
        </authorList>
    </citation>
    <scope>NUCLEOTIDE SEQUENCE [LARGE SCALE GENOMIC DNA]</scope>
    <source>
        <strain evidence="9 10">TFFH 294</strain>
    </source>
</reference>
<comment type="subcellular location">
    <subcellularLocation>
        <location evidence="1">Mitochondrion</location>
    </subcellularLocation>
</comment>
<organism evidence="9 10">
    <name type="scientific">Fibroporia radiculosa</name>
    <dbReference type="NCBI Taxonomy" id="599839"/>
    <lineage>
        <taxon>Eukaryota</taxon>
        <taxon>Fungi</taxon>
        <taxon>Dikarya</taxon>
        <taxon>Basidiomycota</taxon>
        <taxon>Agaricomycotina</taxon>
        <taxon>Agaricomycetes</taxon>
        <taxon>Polyporales</taxon>
        <taxon>Fibroporiaceae</taxon>
        <taxon>Fibroporia</taxon>
    </lineage>
</organism>
<evidence type="ECO:0000256" key="7">
    <source>
        <dbReference type="ARBA" id="ARBA00035421"/>
    </source>
</evidence>
<accession>J4H415</accession>
<comment type="similarity">
    <text evidence="2">Belongs to the mitochondrion-specific ribosomal protein mS23 family.</text>
</comment>
<dbReference type="Proteomes" id="UP000006352">
    <property type="component" value="Unassembled WGS sequence"/>
</dbReference>
<feature type="compositionally biased region" description="Polar residues" evidence="8">
    <location>
        <begin position="59"/>
        <end position="70"/>
    </location>
</feature>
<evidence type="ECO:0000256" key="3">
    <source>
        <dbReference type="ARBA" id="ARBA00022980"/>
    </source>
</evidence>
<evidence type="ECO:0000313" key="10">
    <source>
        <dbReference type="Proteomes" id="UP000006352"/>
    </source>
</evidence>
<evidence type="ECO:0000256" key="1">
    <source>
        <dbReference type="ARBA" id="ARBA00004173"/>
    </source>
</evidence>
<protein>
    <recommendedName>
        <fullName evidence="6">Small ribosomal subunit protein mS23</fullName>
    </recommendedName>
    <alternativeName>
        <fullName evidence="7">37S ribosomal protein S25, mitochondrial</fullName>
    </alternativeName>
</protein>
<keyword evidence="4" id="KW-0496">Mitochondrion</keyword>
<sequence length="296" mass="33635">MSRRIASQVHKQASRLLREGYLKKEPAWYQAVLSYPPLPLPPKAPPARSQYDLPPTPSSPASFTKSISQKARNRPAPVHYAEDTIRRQFFRDHPFEAFRATTLVEGAGIQEEHPIQGKEWTRLIQRGRNPMPEDAVRFAVNLHFSHGQPLTKAYLSAVSQFRSLRSEQQFASKFALLEAQHYGIEFGPSQVEIAFRKEEEALDSWAKSDEINAGENAARKRWKAIVEREGPPAPWTRGQDYVRLWQKGIRPTYAPLLTERKITPAGLTSAIPKTPYTKAELATKTADYLRVIPRSP</sequence>
<dbReference type="STRING" id="599839.J4H415"/>
<evidence type="ECO:0000256" key="4">
    <source>
        <dbReference type="ARBA" id="ARBA00023128"/>
    </source>
</evidence>
<evidence type="ECO:0000256" key="2">
    <source>
        <dbReference type="ARBA" id="ARBA00009864"/>
    </source>
</evidence>
<dbReference type="GeneID" id="24099115"/>
<dbReference type="Pfam" id="PF13741">
    <property type="entry name" value="MRP-S25"/>
    <property type="match status" value="1"/>
</dbReference>
<evidence type="ECO:0000256" key="8">
    <source>
        <dbReference type="SAM" id="MobiDB-lite"/>
    </source>
</evidence>
<name>J4H415_9APHY</name>
<dbReference type="GO" id="GO:0005763">
    <property type="term" value="C:mitochondrial small ribosomal subunit"/>
    <property type="evidence" value="ECO:0007669"/>
    <property type="project" value="InterPro"/>
</dbReference>
<evidence type="ECO:0000256" key="5">
    <source>
        <dbReference type="ARBA" id="ARBA00023274"/>
    </source>
</evidence>
<evidence type="ECO:0000313" key="9">
    <source>
        <dbReference type="EMBL" id="CCM04204.1"/>
    </source>
</evidence>
<dbReference type="RefSeq" id="XP_012183487.1">
    <property type="nucleotide sequence ID" value="XM_012328097.1"/>
</dbReference>
<dbReference type="InterPro" id="IPR016939">
    <property type="entry name" value="Ribosomal_mS23_fun"/>
</dbReference>